<dbReference type="GO" id="GO:0006423">
    <property type="term" value="P:cysteinyl-tRNA aminoacylation"/>
    <property type="evidence" value="ECO:0007669"/>
    <property type="project" value="UniProtKB-UniRule"/>
</dbReference>
<dbReference type="SUPFAM" id="SSF47323">
    <property type="entry name" value="Anticodon-binding domain of a subclass of class I aminoacyl-tRNA synthetases"/>
    <property type="match status" value="1"/>
</dbReference>
<dbReference type="FunFam" id="3.40.50.620:FF:000009">
    <property type="entry name" value="Cysteine--tRNA ligase"/>
    <property type="match status" value="1"/>
</dbReference>
<protein>
    <recommendedName>
        <fullName evidence="12">Cysteine--tRNA ligase</fullName>
        <ecNumber evidence="12">6.1.1.16</ecNumber>
    </recommendedName>
    <alternativeName>
        <fullName evidence="12">Cysteinyl-tRNA synthetase</fullName>
        <shortName evidence="12">CysRS</shortName>
    </alternativeName>
</protein>
<dbReference type="GO" id="GO:0004817">
    <property type="term" value="F:cysteine-tRNA ligase activity"/>
    <property type="evidence" value="ECO:0007669"/>
    <property type="project" value="UniProtKB-UniRule"/>
</dbReference>
<sequence length="461" mass="53939">MLKIFNTLTKKKEIFQPINKNQVNLYVCGVTVYDFCHIGHGRTFVIFDMISRYLRLCDFKVQYIRNITDIDDKIILKSIKEKISINTLTTNMIDKMHQDFSRLGILPPDKEPRVTDHIDDIIKIIMKLIQKKHAYVNQNGDVFFSVNSYCDYGVLSGQSINSLQSGLRVPLNSTKKNTLDFLLWKSAKTNECFWNSPWGKGRPGWHIECSAINQVFFQNSIDIHGGGSDLIFPHHENERSQSVCCNNKFIVNVWMHTGVVITNNQKISKSLGNVVLLREVLNDYNSEVLRYFFLSTHYRHPMNYSITSLQQSYISLKYLYTSLYNTNPISNIEEGMDFESEFYKSMNDDFNIPKVFSIFFNIAKIINFFKTKNVLKANKFAFRLKYLGNLLGFLSQPPKDFLQNKHTLKKSIIEKIEKLIKKRNIARKFKLWKEADDIRNELISLDIILEDLPDRTIWRKK</sequence>
<dbReference type="PRINTS" id="PR00983">
    <property type="entry name" value="TRNASYNTHCYS"/>
</dbReference>
<evidence type="ECO:0000256" key="4">
    <source>
        <dbReference type="ARBA" id="ARBA00022490"/>
    </source>
</evidence>
<keyword evidence="8 12" id="KW-0862">Zinc</keyword>
<dbReference type="PANTHER" id="PTHR10890:SF3">
    <property type="entry name" value="CYSTEINE--TRNA LIGASE, CYTOPLASMIC"/>
    <property type="match status" value="1"/>
</dbReference>
<feature type="binding site" evidence="12">
    <location>
        <position position="28"/>
    </location>
    <ligand>
        <name>Zn(2+)</name>
        <dbReference type="ChEBI" id="CHEBI:29105"/>
    </ligand>
</feature>
<dbReference type="InterPro" id="IPR024909">
    <property type="entry name" value="Cys-tRNA/MSH_ligase"/>
</dbReference>
<dbReference type="AlphaFoldDB" id="A0A4D6XY01"/>
<feature type="domain" description="Cysteinyl-tRNA synthetase class Ia DALR" evidence="13">
    <location>
        <begin position="341"/>
        <end position="402"/>
    </location>
</feature>
<dbReference type="SMART" id="SM00840">
    <property type="entry name" value="DALR_2"/>
    <property type="match status" value="1"/>
</dbReference>
<dbReference type="InterPro" id="IPR009080">
    <property type="entry name" value="tRNAsynth_Ia_anticodon-bd"/>
</dbReference>
<evidence type="ECO:0000313" key="14">
    <source>
        <dbReference type="EMBL" id="QCI22316.1"/>
    </source>
</evidence>
<keyword evidence="7 12" id="KW-0547">Nucleotide-binding</keyword>
<dbReference type="CDD" id="cd07963">
    <property type="entry name" value="Anticodon_Ia_Cys"/>
    <property type="match status" value="1"/>
</dbReference>
<feature type="short sequence motif" description="'HIGH' region" evidence="12">
    <location>
        <begin position="30"/>
        <end position="40"/>
    </location>
</feature>
<keyword evidence="9 12" id="KW-0067">ATP-binding</keyword>
<keyword evidence="5 12" id="KW-0436">Ligase</keyword>
<dbReference type="EMBL" id="CP034870">
    <property type="protein sequence ID" value="QCI22316.1"/>
    <property type="molecule type" value="Genomic_DNA"/>
</dbReference>
<evidence type="ECO:0000259" key="13">
    <source>
        <dbReference type="SMART" id="SM00840"/>
    </source>
</evidence>
<comment type="similarity">
    <text evidence="2 12">Belongs to the class-I aminoacyl-tRNA synthetase family.</text>
</comment>
<dbReference type="PANTHER" id="PTHR10890">
    <property type="entry name" value="CYSTEINYL-TRNA SYNTHETASE"/>
    <property type="match status" value="1"/>
</dbReference>
<feature type="binding site" evidence="12">
    <location>
        <position position="238"/>
    </location>
    <ligand>
        <name>Zn(2+)</name>
        <dbReference type="ChEBI" id="CHEBI:29105"/>
    </ligand>
</feature>
<comment type="catalytic activity">
    <reaction evidence="12">
        <text>tRNA(Cys) + L-cysteine + ATP = L-cysteinyl-tRNA(Cys) + AMP + diphosphate</text>
        <dbReference type="Rhea" id="RHEA:17773"/>
        <dbReference type="Rhea" id="RHEA-COMP:9661"/>
        <dbReference type="Rhea" id="RHEA-COMP:9679"/>
        <dbReference type="ChEBI" id="CHEBI:30616"/>
        <dbReference type="ChEBI" id="CHEBI:33019"/>
        <dbReference type="ChEBI" id="CHEBI:35235"/>
        <dbReference type="ChEBI" id="CHEBI:78442"/>
        <dbReference type="ChEBI" id="CHEBI:78517"/>
        <dbReference type="ChEBI" id="CHEBI:456215"/>
        <dbReference type="EC" id="6.1.1.16"/>
    </reaction>
</comment>
<evidence type="ECO:0000256" key="10">
    <source>
        <dbReference type="ARBA" id="ARBA00022917"/>
    </source>
</evidence>
<comment type="cofactor">
    <cofactor evidence="12">
        <name>Zn(2+)</name>
        <dbReference type="ChEBI" id="CHEBI:29105"/>
    </cofactor>
    <text evidence="12">Binds 1 zinc ion per subunit.</text>
</comment>
<dbReference type="Gene3D" id="3.40.50.620">
    <property type="entry name" value="HUPs"/>
    <property type="match status" value="1"/>
</dbReference>
<evidence type="ECO:0000256" key="8">
    <source>
        <dbReference type="ARBA" id="ARBA00022833"/>
    </source>
</evidence>
<reference evidence="14 15" key="1">
    <citation type="submission" date="2018-12" db="EMBL/GenBank/DDBJ databases">
        <authorList>
            <person name="Chong R.A."/>
        </authorList>
    </citation>
    <scope>NUCLEOTIDE SEQUENCE [LARGE SCALE GENOMIC DNA]</scope>
    <source>
        <strain evidence="14 15">Lps</strain>
    </source>
</reference>
<evidence type="ECO:0000256" key="11">
    <source>
        <dbReference type="ARBA" id="ARBA00023146"/>
    </source>
</evidence>
<dbReference type="Proteomes" id="UP000298564">
    <property type="component" value="Chromosome"/>
</dbReference>
<evidence type="ECO:0000256" key="2">
    <source>
        <dbReference type="ARBA" id="ARBA00005594"/>
    </source>
</evidence>
<feature type="binding site" evidence="12">
    <location>
        <position position="234"/>
    </location>
    <ligand>
        <name>Zn(2+)</name>
        <dbReference type="ChEBI" id="CHEBI:29105"/>
    </ligand>
</feature>
<dbReference type="NCBIfam" id="TIGR00435">
    <property type="entry name" value="cysS"/>
    <property type="match status" value="1"/>
</dbReference>
<evidence type="ECO:0000256" key="5">
    <source>
        <dbReference type="ARBA" id="ARBA00022598"/>
    </source>
</evidence>
<feature type="binding site" evidence="12">
    <location>
        <position position="269"/>
    </location>
    <ligand>
        <name>ATP</name>
        <dbReference type="ChEBI" id="CHEBI:30616"/>
    </ligand>
</feature>
<dbReference type="SUPFAM" id="SSF52374">
    <property type="entry name" value="Nucleotidylyl transferase"/>
    <property type="match status" value="1"/>
</dbReference>
<keyword evidence="10 12" id="KW-0648">Protein biosynthesis</keyword>
<evidence type="ECO:0000256" key="7">
    <source>
        <dbReference type="ARBA" id="ARBA00022741"/>
    </source>
</evidence>
<gene>
    <name evidence="12" type="primary">cysS</name>
    <name evidence="14" type="ORF">D9V70_02510</name>
</gene>
<dbReference type="Pfam" id="PF01406">
    <property type="entry name" value="tRNA-synt_1e"/>
    <property type="match status" value="1"/>
</dbReference>
<dbReference type="HAMAP" id="MF_00041">
    <property type="entry name" value="Cys_tRNA_synth"/>
    <property type="match status" value="1"/>
</dbReference>
<evidence type="ECO:0000256" key="9">
    <source>
        <dbReference type="ARBA" id="ARBA00022840"/>
    </source>
</evidence>
<keyword evidence="4 12" id="KW-0963">Cytoplasm</keyword>
<feature type="binding site" evidence="12">
    <location>
        <position position="209"/>
    </location>
    <ligand>
        <name>Zn(2+)</name>
        <dbReference type="ChEBI" id="CHEBI:29105"/>
    </ligand>
</feature>
<dbReference type="InterPro" id="IPR015273">
    <property type="entry name" value="Cys-tRNA-synt_Ia_DALR"/>
</dbReference>
<dbReference type="OrthoDB" id="9815130at2"/>
<evidence type="ECO:0000256" key="12">
    <source>
        <dbReference type="HAMAP-Rule" id="MF_00041"/>
    </source>
</evidence>
<keyword evidence="11 12" id="KW-0030">Aminoacyl-tRNA synthetase</keyword>
<keyword evidence="6 12" id="KW-0479">Metal-binding</keyword>
<dbReference type="InterPro" id="IPR015803">
    <property type="entry name" value="Cys-tRNA-ligase"/>
</dbReference>
<dbReference type="InterPro" id="IPR032678">
    <property type="entry name" value="tRNA-synt_1_cat_dom"/>
</dbReference>
<accession>A0A4D6XY01</accession>
<evidence type="ECO:0000256" key="3">
    <source>
        <dbReference type="ARBA" id="ARBA00011245"/>
    </source>
</evidence>
<dbReference type="Pfam" id="PF09190">
    <property type="entry name" value="DALR_2"/>
    <property type="match status" value="1"/>
</dbReference>
<dbReference type="Pfam" id="PF23493">
    <property type="entry name" value="CysS_C"/>
    <property type="match status" value="1"/>
</dbReference>
<dbReference type="GO" id="GO:0008270">
    <property type="term" value="F:zinc ion binding"/>
    <property type="evidence" value="ECO:0007669"/>
    <property type="project" value="UniProtKB-UniRule"/>
</dbReference>
<dbReference type="GO" id="GO:0005829">
    <property type="term" value="C:cytosol"/>
    <property type="evidence" value="ECO:0007669"/>
    <property type="project" value="TreeGrafter"/>
</dbReference>
<dbReference type="InterPro" id="IPR014729">
    <property type="entry name" value="Rossmann-like_a/b/a_fold"/>
</dbReference>
<comment type="caution">
    <text evidence="12">Lacks conserved residue(s) required for the propagation of feature annotation.</text>
</comment>
<proteinExistence type="inferred from homology"/>
<evidence type="ECO:0000256" key="1">
    <source>
        <dbReference type="ARBA" id="ARBA00004496"/>
    </source>
</evidence>
<evidence type="ECO:0000313" key="15">
    <source>
        <dbReference type="Proteomes" id="UP000298564"/>
    </source>
</evidence>
<organism evidence="14 15">
    <name type="scientific">Buchnera aphidicola</name>
    <name type="common">Lipaphis pseudobrassicae</name>
    <dbReference type="NCBI Taxonomy" id="1258543"/>
    <lineage>
        <taxon>Bacteria</taxon>
        <taxon>Pseudomonadati</taxon>
        <taxon>Pseudomonadota</taxon>
        <taxon>Gammaproteobacteria</taxon>
        <taxon>Enterobacterales</taxon>
        <taxon>Erwiniaceae</taxon>
        <taxon>Buchnera</taxon>
    </lineage>
</organism>
<comment type="subunit">
    <text evidence="3 12">Monomer.</text>
</comment>
<reference evidence="14 15" key="2">
    <citation type="submission" date="2019-05" db="EMBL/GenBank/DDBJ databases">
        <title>Genome evolution of the obligate endosymbiont Buchnera aphidicola.</title>
        <authorList>
            <person name="Moran N.A."/>
        </authorList>
    </citation>
    <scope>NUCLEOTIDE SEQUENCE [LARGE SCALE GENOMIC DNA]</scope>
    <source>
        <strain evidence="14 15">Lps</strain>
    </source>
</reference>
<dbReference type="EC" id="6.1.1.16" evidence="12"/>
<dbReference type="RefSeq" id="WP_158356158.1">
    <property type="nucleotide sequence ID" value="NZ_CP034870.1"/>
</dbReference>
<dbReference type="InterPro" id="IPR056411">
    <property type="entry name" value="CysS_C"/>
</dbReference>
<name>A0A4D6XY01_9GAMM</name>
<dbReference type="GO" id="GO:0005524">
    <property type="term" value="F:ATP binding"/>
    <property type="evidence" value="ECO:0007669"/>
    <property type="project" value="UniProtKB-UniRule"/>
</dbReference>
<evidence type="ECO:0000256" key="6">
    <source>
        <dbReference type="ARBA" id="ARBA00022723"/>
    </source>
</evidence>
<comment type="subcellular location">
    <subcellularLocation>
        <location evidence="1 12">Cytoplasm</location>
    </subcellularLocation>
</comment>
<dbReference type="Gene3D" id="1.20.120.1910">
    <property type="entry name" value="Cysteine-tRNA ligase, C-terminal anti-codon recognition domain"/>
    <property type="match status" value="1"/>
</dbReference>
<dbReference type="CDD" id="cd00672">
    <property type="entry name" value="CysRS_core"/>
    <property type="match status" value="1"/>
</dbReference>